<accession>A0A0F9D9D0</accession>
<organism evidence="1">
    <name type="scientific">marine sediment metagenome</name>
    <dbReference type="NCBI Taxonomy" id="412755"/>
    <lineage>
        <taxon>unclassified sequences</taxon>
        <taxon>metagenomes</taxon>
        <taxon>ecological metagenomes</taxon>
    </lineage>
</organism>
<evidence type="ECO:0000313" key="1">
    <source>
        <dbReference type="EMBL" id="KKL58268.1"/>
    </source>
</evidence>
<dbReference type="AlphaFoldDB" id="A0A0F9D9D0"/>
<comment type="caution">
    <text evidence="1">The sequence shown here is derived from an EMBL/GenBank/DDBJ whole genome shotgun (WGS) entry which is preliminary data.</text>
</comment>
<name>A0A0F9D9D0_9ZZZZ</name>
<sequence>MNPYLIDNFAESEFKDMMFDVSVVQPPKHVITAYPRLRKIKEFKTKFTRLSKDKVIRYIMLLYDKNTPFRIKFNDVLIRKIEAAKGAGWEIVDQGLFDEDVEKLLRGENKQVNRMIVAFVRLHRNFKYSYLIALEETFYRFLLETITGEAKNLGQMKSTQKELEEEVTELLNQDKNPYVKEELLRYVEESRLNLRPEDIARIAKQKEREQIDREDVT</sequence>
<proteinExistence type="predicted"/>
<reference evidence="1" key="1">
    <citation type="journal article" date="2015" name="Nature">
        <title>Complex archaea that bridge the gap between prokaryotes and eukaryotes.</title>
        <authorList>
            <person name="Spang A."/>
            <person name="Saw J.H."/>
            <person name="Jorgensen S.L."/>
            <person name="Zaremba-Niedzwiedzka K."/>
            <person name="Martijn J."/>
            <person name="Lind A.E."/>
            <person name="van Eijk R."/>
            <person name="Schleper C."/>
            <person name="Guy L."/>
            <person name="Ettema T.J."/>
        </authorList>
    </citation>
    <scope>NUCLEOTIDE SEQUENCE</scope>
</reference>
<gene>
    <name evidence="1" type="ORF">LCGC14_2227060</name>
</gene>
<protein>
    <submittedName>
        <fullName evidence="1">Uncharacterized protein</fullName>
    </submittedName>
</protein>
<dbReference type="EMBL" id="LAZR01029882">
    <property type="protein sequence ID" value="KKL58268.1"/>
    <property type="molecule type" value="Genomic_DNA"/>
</dbReference>